<proteinExistence type="predicted"/>
<keyword evidence="1" id="KW-0175">Coiled coil</keyword>
<dbReference type="EMBL" id="HBGN01009060">
    <property type="protein sequence ID" value="CAD9320174.1"/>
    <property type="molecule type" value="Transcribed_RNA"/>
</dbReference>
<protein>
    <submittedName>
        <fullName evidence="3">Uncharacterized protein</fullName>
    </submittedName>
</protein>
<organism evidence="3">
    <name type="scientific">Ditylum brightwellii</name>
    <dbReference type="NCBI Taxonomy" id="49249"/>
    <lineage>
        <taxon>Eukaryota</taxon>
        <taxon>Sar</taxon>
        <taxon>Stramenopiles</taxon>
        <taxon>Ochrophyta</taxon>
        <taxon>Bacillariophyta</taxon>
        <taxon>Mediophyceae</taxon>
        <taxon>Lithodesmiophycidae</taxon>
        <taxon>Lithodesmiales</taxon>
        <taxon>Lithodesmiaceae</taxon>
        <taxon>Ditylum</taxon>
    </lineage>
</organism>
<feature type="compositionally biased region" description="Basic and acidic residues" evidence="2">
    <location>
        <begin position="270"/>
        <end position="282"/>
    </location>
</feature>
<sequence>MESPYSPYVDESHSLFNAESAKEEEEEEEKKDHHDHYHHHQNTQQRHSEEQQEDVQMESIPPPQVEVVLSRQSYRLGETIVGTVRLLSPSPIIVANDDNKNRSSSGTNCNDDDKEENDSKVNHTKNYHYNNTNISNNITTTTTNHSPSSKEKPPSRHHLPRTIFKKASLYIAGRCKVDSRWHNISNVSSMYGGGEHPFLCDMRNVEDLAMDAYFHRDVTTTTAATRDGNISGGENNIVVFWSTNVLNLLELKERDSMLEHSSAVASATVEKGENRKEEEQGIMKKSSWQDLRCDHPLILKGSDWSAIEMPPSSSISNGVHKKDNINDLVMTIQEENEDVEEEKMEEDLKINGHSCLIDENIVHDNDDNDQQQMIASLLANGEKYDDEIKVSAVKVSEKNKDESTSSLKQMDGKIEKKTESSKWEEYQISFSFRTNLPEDIPHSANVSCVAKYFYSAVVSATTVDGEVSQVFYLPFVKKTHKD</sequence>
<feature type="coiled-coil region" evidence="1">
    <location>
        <begin position="322"/>
        <end position="349"/>
    </location>
</feature>
<evidence type="ECO:0000313" key="3">
    <source>
        <dbReference type="EMBL" id="CAD9320174.1"/>
    </source>
</evidence>
<gene>
    <name evidence="3" type="ORF">DBRI1063_LOCUS5813</name>
</gene>
<evidence type="ECO:0000256" key="1">
    <source>
        <dbReference type="SAM" id="Coils"/>
    </source>
</evidence>
<feature type="region of interest" description="Disordered" evidence="2">
    <location>
        <begin position="1"/>
        <end position="61"/>
    </location>
</feature>
<feature type="region of interest" description="Disordered" evidence="2">
    <location>
        <begin position="93"/>
        <end position="158"/>
    </location>
</feature>
<accession>A0A7S1YV74</accession>
<name>A0A7S1YV74_9STRA</name>
<reference evidence="3" key="1">
    <citation type="submission" date="2021-01" db="EMBL/GenBank/DDBJ databases">
        <authorList>
            <person name="Corre E."/>
            <person name="Pelletier E."/>
            <person name="Niang G."/>
            <person name="Scheremetjew M."/>
            <person name="Finn R."/>
            <person name="Kale V."/>
            <person name="Holt S."/>
            <person name="Cochrane G."/>
            <person name="Meng A."/>
            <person name="Brown T."/>
            <person name="Cohen L."/>
        </authorList>
    </citation>
    <scope>NUCLEOTIDE SEQUENCE</scope>
    <source>
        <strain evidence="3">Pop2</strain>
    </source>
</reference>
<evidence type="ECO:0000256" key="2">
    <source>
        <dbReference type="SAM" id="MobiDB-lite"/>
    </source>
</evidence>
<feature type="compositionally biased region" description="Low complexity" evidence="2">
    <location>
        <begin position="127"/>
        <end position="146"/>
    </location>
</feature>
<dbReference type="AlphaFoldDB" id="A0A7S1YV74"/>
<feature type="region of interest" description="Disordered" evidence="2">
    <location>
        <begin position="263"/>
        <end position="286"/>
    </location>
</feature>